<comment type="caution">
    <text evidence="2">The sequence shown here is derived from an EMBL/GenBank/DDBJ whole genome shotgun (WGS) entry which is preliminary data.</text>
</comment>
<dbReference type="AlphaFoldDB" id="S8AQF6"/>
<accession>S8AQF6</accession>
<sequence length="392" mass="45005">MLSLASLSRPSPAVALIFVFLVTTFTFRGQISRGVNESLNSLRISDEVISERLIPETPERWRFISKSVPINHAKQRTLLLTLTNDLSSWGRMEVNYKRNWSFTDYIERVRKQGMDPEELSLGLLTSSKEALESYKNDLLRLKEPMPWSEAEIIYLPDLPLPFERWNHTRDNRYNTDAEKQWQRRRYIARFRNYLTSTTLKPRYEHMIWLDADVFELPNGMFKRFLEIGSTNPEKEEDDITPLVKAGLAADTQALPAGLVTLRSVNFDHPDYDRNAWTGYGKRPTNWELAQMTTKGRQYPGMETWAKALSQLLPGTKDDDLVKLDSVGGTALYIRAALVREGLVFPQYLVVGTEWGKAGRDGVETEGLCYIAERMGWGCYALGGDWHTVHSDL</sequence>
<dbReference type="OrthoDB" id="204164at2759"/>
<dbReference type="Gene3D" id="3.90.550.10">
    <property type="entry name" value="Spore Coat Polysaccharide Biosynthesis Protein SpsA, Chain A"/>
    <property type="match status" value="1"/>
</dbReference>
<dbReference type="InterPro" id="IPR052086">
    <property type="entry name" value="Mannan_Polymerase_Subunit"/>
</dbReference>
<evidence type="ECO:0000313" key="3">
    <source>
        <dbReference type="Proteomes" id="UP000015100"/>
    </source>
</evidence>
<reference evidence="3" key="2">
    <citation type="submission" date="2013-04" db="EMBL/GenBank/DDBJ databases">
        <title>Genomic mechanisms accounting for the adaptation to parasitism in nematode-trapping fungi.</title>
        <authorList>
            <person name="Ahren D.G."/>
        </authorList>
    </citation>
    <scope>NUCLEOTIDE SEQUENCE [LARGE SCALE GENOMIC DNA]</scope>
    <source>
        <strain evidence="3">CBS 200.50</strain>
    </source>
</reference>
<dbReference type="InterPro" id="IPR029044">
    <property type="entry name" value="Nucleotide-diphossugar_trans"/>
</dbReference>
<dbReference type="HOGENOM" id="CLU_048297_1_0_1"/>
<dbReference type="PANTHER" id="PTHR43083">
    <property type="entry name" value="MANNAN POLYMERASE II"/>
    <property type="match status" value="1"/>
</dbReference>
<dbReference type="eggNOG" id="ENOG502S17G">
    <property type="taxonomic scope" value="Eukaryota"/>
</dbReference>
<gene>
    <name evidence="2" type="ORF">H072_864</name>
</gene>
<proteinExistence type="inferred from homology"/>
<dbReference type="EMBL" id="AQGS01000023">
    <property type="protein sequence ID" value="EPS45099.1"/>
    <property type="molecule type" value="Genomic_DNA"/>
</dbReference>
<dbReference type="STRING" id="1284197.S8AQF6"/>
<evidence type="ECO:0000256" key="1">
    <source>
        <dbReference type="ARBA" id="ARBA00037964"/>
    </source>
</evidence>
<keyword evidence="3" id="KW-1185">Reference proteome</keyword>
<protein>
    <submittedName>
        <fullName evidence="2">Uncharacterized protein</fullName>
    </submittedName>
</protein>
<dbReference type="Pfam" id="PF03452">
    <property type="entry name" value="Anp1"/>
    <property type="match status" value="1"/>
</dbReference>
<comment type="similarity">
    <text evidence="1">Belongs to the ANP1/MMN9/VAN1 family.</text>
</comment>
<dbReference type="OMA" id="GMETWAK"/>
<dbReference type="PANTHER" id="PTHR43083:SF6">
    <property type="entry name" value="MANNAN POLYMERASE COMPLEXES SUBUNIT MNN9"/>
    <property type="match status" value="1"/>
</dbReference>
<organism evidence="2 3">
    <name type="scientific">Dactylellina haptotyla (strain CBS 200.50)</name>
    <name type="common">Nematode-trapping fungus</name>
    <name type="synonym">Monacrosporium haptotylum</name>
    <dbReference type="NCBI Taxonomy" id="1284197"/>
    <lineage>
        <taxon>Eukaryota</taxon>
        <taxon>Fungi</taxon>
        <taxon>Dikarya</taxon>
        <taxon>Ascomycota</taxon>
        <taxon>Pezizomycotina</taxon>
        <taxon>Orbiliomycetes</taxon>
        <taxon>Orbiliales</taxon>
        <taxon>Orbiliaceae</taxon>
        <taxon>Dactylellina</taxon>
    </lineage>
</organism>
<evidence type="ECO:0000313" key="2">
    <source>
        <dbReference type="EMBL" id="EPS45099.1"/>
    </source>
</evidence>
<name>S8AQF6_DACHA</name>
<reference evidence="2 3" key="1">
    <citation type="journal article" date="2013" name="PLoS Genet.">
        <title>Genomic mechanisms accounting for the adaptation to parasitism in nematode-trapping fungi.</title>
        <authorList>
            <person name="Meerupati T."/>
            <person name="Andersson K.M."/>
            <person name="Friman E."/>
            <person name="Kumar D."/>
            <person name="Tunlid A."/>
            <person name="Ahren D."/>
        </authorList>
    </citation>
    <scope>NUCLEOTIDE SEQUENCE [LARGE SCALE GENOMIC DNA]</scope>
    <source>
        <strain evidence="2 3">CBS 200.50</strain>
    </source>
</reference>
<dbReference type="Proteomes" id="UP000015100">
    <property type="component" value="Unassembled WGS sequence"/>
</dbReference>